<evidence type="ECO:0000313" key="3">
    <source>
        <dbReference type="Proteomes" id="UP000198784"/>
    </source>
</evidence>
<dbReference type="InterPro" id="IPR012659">
    <property type="entry name" value="CHP02444"/>
</dbReference>
<dbReference type="STRING" id="289003.SAMN05216190_109114"/>
<evidence type="ECO:0000256" key="1">
    <source>
        <dbReference type="SAM" id="Coils"/>
    </source>
</evidence>
<dbReference type="AlphaFoldDB" id="A0A1I5PVS2"/>
<evidence type="ECO:0000313" key="2">
    <source>
        <dbReference type="EMBL" id="SFP38009.1"/>
    </source>
</evidence>
<protein>
    <submittedName>
        <fullName evidence="2">TIGR02444 family protein</fullName>
    </submittedName>
</protein>
<sequence length="154" mass="17438">MHPDLWRFAEDLYRRPGVETACLHLQARGNDICLLLCAAWLGRRGVACSAVRADCLRALAQPWQREVVSPLRHVRQRWRAAAHHDSALAALREQIKQLELQAEREQLQRLASCCHAWPDAASEDVHGWLHRLASVNTAADRDALHLLHAAARQV</sequence>
<accession>A0A1I5PVS2</accession>
<keyword evidence="1" id="KW-0175">Coiled coil</keyword>
<proteinExistence type="predicted"/>
<dbReference type="EMBL" id="FOWX01000009">
    <property type="protein sequence ID" value="SFP38009.1"/>
    <property type="molecule type" value="Genomic_DNA"/>
</dbReference>
<reference evidence="3" key="1">
    <citation type="submission" date="2016-10" db="EMBL/GenBank/DDBJ databases">
        <authorList>
            <person name="Varghese N."/>
            <person name="Submissions S."/>
        </authorList>
    </citation>
    <scope>NUCLEOTIDE SEQUENCE [LARGE SCALE GENOMIC DNA]</scope>
    <source>
        <strain evidence="3">DSM 17834</strain>
    </source>
</reference>
<dbReference type="RefSeq" id="WP_090500009.1">
    <property type="nucleotide sequence ID" value="NZ_FOWX01000009.1"/>
</dbReference>
<dbReference type="Pfam" id="PF09523">
    <property type="entry name" value="DUF2390"/>
    <property type="match status" value="1"/>
</dbReference>
<feature type="coiled-coil region" evidence="1">
    <location>
        <begin position="81"/>
        <end position="108"/>
    </location>
</feature>
<gene>
    <name evidence="2" type="ORF">SAMN05216190_109114</name>
</gene>
<organism evidence="2 3">
    <name type="scientific">Pseudomonas borbori</name>
    <dbReference type="NCBI Taxonomy" id="289003"/>
    <lineage>
        <taxon>Bacteria</taxon>
        <taxon>Pseudomonadati</taxon>
        <taxon>Pseudomonadota</taxon>
        <taxon>Gammaproteobacteria</taxon>
        <taxon>Pseudomonadales</taxon>
        <taxon>Pseudomonadaceae</taxon>
        <taxon>Pseudomonas</taxon>
    </lineage>
</organism>
<keyword evidence="3" id="KW-1185">Reference proteome</keyword>
<dbReference type="Proteomes" id="UP000198784">
    <property type="component" value="Unassembled WGS sequence"/>
</dbReference>
<dbReference type="NCBIfam" id="TIGR02444">
    <property type="entry name" value="TIGR02444 family protein"/>
    <property type="match status" value="1"/>
</dbReference>
<dbReference type="OrthoDB" id="5795846at2"/>
<name>A0A1I5PVS2_9PSED</name>